<evidence type="ECO:0000256" key="1">
    <source>
        <dbReference type="SAM" id="MobiDB-lite"/>
    </source>
</evidence>
<reference evidence="3" key="1">
    <citation type="submission" date="2017-02" db="EMBL/GenBank/DDBJ databases">
        <authorList>
            <person name="Mornico D."/>
        </authorList>
    </citation>
    <scope>NUCLEOTIDE SEQUENCE [LARGE SCALE GENOMIC DNA]</scope>
</reference>
<accession>A0A1R4EIY2</accession>
<dbReference type="OrthoDB" id="6646843at2"/>
<name>A0A1R4EIY2_9GAMM</name>
<proteinExistence type="predicted"/>
<keyword evidence="3" id="KW-1185">Reference proteome</keyword>
<evidence type="ECO:0000313" key="2">
    <source>
        <dbReference type="EMBL" id="SJM38359.1"/>
    </source>
</evidence>
<protein>
    <submittedName>
        <fullName evidence="2">Uncharacterized protein</fullName>
    </submittedName>
</protein>
<dbReference type="STRING" id="1945520.A1019T_02351"/>
<evidence type="ECO:0000313" key="3">
    <source>
        <dbReference type="Proteomes" id="UP000188169"/>
    </source>
</evidence>
<dbReference type="Proteomes" id="UP000188169">
    <property type="component" value="Unassembled WGS sequence"/>
</dbReference>
<dbReference type="AlphaFoldDB" id="A0A1R4EIY2"/>
<gene>
    <name evidence="2" type="ORF">A1019T_02351</name>
</gene>
<feature type="region of interest" description="Disordered" evidence="1">
    <location>
        <begin position="1"/>
        <end position="23"/>
    </location>
</feature>
<sequence>MTTDASFMASNTPLDPSRTPADTSLETVSTADNALQASAANSLLASPNTLMLNDLLNDKDTPWQVHNCKIIDKSVTQEQLLPFIYHYDALSDELKQLHPLTGNLLKQFQTPMSAQQAAQLLGLEAALVPTPWMVKVTGTLVMFCERLQIALRLKFTNTAKDYDPVYTTTAEKAVEASMQDWNFYGDIFVLNKGNKPLVMTLDHDWIEIPQLAEYQLLPGEYGLAALALLEESKSHITNLEDAINQRLI</sequence>
<organism evidence="2 3">
    <name type="scientific">Psychrobacter pasteurii</name>
    <dbReference type="NCBI Taxonomy" id="1945520"/>
    <lineage>
        <taxon>Bacteria</taxon>
        <taxon>Pseudomonadati</taxon>
        <taxon>Pseudomonadota</taxon>
        <taxon>Gammaproteobacteria</taxon>
        <taxon>Moraxellales</taxon>
        <taxon>Moraxellaceae</taxon>
        <taxon>Psychrobacter</taxon>
    </lineage>
</organism>
<dbReference type="RefSeq" id="WP_077449710.1">
    <property type="nucleotide sequence ID" value="NZ_FUGD01000143.1"/>
</dbReference>
<dbReference type="EMBL" id="FUGD01000143">
    <property type="protein sequence ID" value="SJM38359.1"/>
    <property type="molecule type" value="Genomic_DNA"/>
</dbReference>